<organism evidence="1 2">
    <name type="scientific">Agrobacterium deltaense Zutra 3/1</name>
    <dbReference type="NCBI Taxonomy" id="1183427"/>
    <lineage>
        <taxon>Bacteria</taxon>
        <taxon>Pseudomonadati</taxon>
        <taxon>Pseudomonadota</taxon>
        <taxon>Alphaproteobacteria</taxon>
        <taxon>Hyphomicrobiales</taxon>
        <taxon>Rhizobiaceae</taxon>
        <taxon>Rhizobium/Agrobacterium group</taxon>
        <taxon>Agrobacterium</taxon>
    </lineage>
</organism>
<evidence type="ECO:0000313" key="2">
    <source>
        <dbReference type="Proteomes" id="UP000191987"/>
    </source>
</evidence>
<dbReference type="EMBL" id="FBWG01000050">
    <property type="protein sequence ID" value="CUX62837.1"/>
    <property type="molecule type" value="Genomic_DNA"/>
</dbReference>
<sequence>MFTIIGRVGYSRIFVFFFSISFEAKTAFHALKGAATKDGSLRQRRGSRMPSK</sequence>
<dbReference type="AlphaFoldDB" id="A0A1S7S6E4"/>
<reference evidence="1 2" key="1">
    <citation type="submission" date="2016-01" db="EMBL/GenBank/DDBJ databases">
        <authorList>
            <person name="Oliw E.H."/>
        </authorList>
    </citation>
    <scope>NUCLEOTIDE SEQUENCE [LARGE SCALE GENOMIC DNA]</scope>
    <source>
        <strain evidence="1 2">Zutra 3-1</strain>
    </source>
</reference>
<name>A0A1S7S6E4_9HYPH</name>
<gene>
    <name evidence="1" type="ORF">AGR7C_pTi0042</name>
</gene>
<evidence type="ECO:0000313" key="1">
    <source>
        <dbReference type="EMBL" id="CUX62837.1"/>
    </source>
</evidence>
<protein>
    <submittedName>
        <fullName evidence="1">Uncharacterized protein</fullName>
    </submittedName>
</protein>
<proteinExistence type="predicted"/>
<accession>A0A1S7S6E4</accession>
<dbReference type="Proteomes" id="UP000191987">
    <property type="component" value="Unassembled WGS sequence"/>
</dbReference>